<dbReference type="GO" id="GO:0140096">
    <property type="term" value="F:catalytic activity, acting on a protein"/>
    <property type="evidence" value="ECO:0007669"/>
    <property type="project" value="UniProtKB-ARBA"/>
</dbReference>
<dbReference type="STRING" id="329046.A0A1Y2CU18"/>
<dbReference type="AlphaFoldDB" id="A0A1Y2CU18"/>
<evidence type="ECO:0000313" key="4">
    <source>
        <dbReference type="EMBL" id="ORY50457.1"/>
    </source>
</evidence>
<accession>A0A1Y2CU18</accession>
<dbReference type="EMBL" id="MCGO01000007">
    <property type="protein sequence ID" value="ORY50457.1"/>
    <property type="molecule type" value="Genomic_DNA"/>
</dbReference>
<dbReference type="Proteomes" id="UP000193642">
    <property type="component" value="Unassembled WGS sequence"/>
</dbReference>
<name>A0A1Y2CU18_9FUNG</name>
<evidence type="ECO:0000256" key="1">
    <source>
        <dbReference type="ARBA" id="ARBA00022786"/>
    </source>
</evidence>
<keyword evidence="1" id="KW-0833">Ubl conjugation pathway</keyword>
<comment type="caution">
    <text evidence="4">The sequence shown here is derived from an EMBL/GenBank/DDBJ whole genome shotgun (WGS) entry which is preliminary data.</text>
</comment>
<feature type="domain" description="Ubiquitin carboxyl-terminal hydrolase 7 ICP0-binding" evidence="3">
    <location>
        <begin position="184"/>
        <end position="295"/>
    </location>
</feature>
<keyword evidence="5" id="KW-1185">Reference proteome</keyword>
<gene>
    <name evidence="4" type="ORF">BCR33DRAFT_713254</name>
</gene>
<evidence type="ECO:0000313" key="5">
    <source>
        <dbReference type="Proteomes" id="UP000193642"/>
    </source>
</evidence>
<dbReference type="InterPro" id="IPR024729">
    <property type="entry name" value="USP7_ICP0-binding_dom"/>
</dbReference>
<sequence>MDSSSTQSSRETLLIQELYRRLLFLESQLVKQYEVNARLEEQVVSSQGGVTALSARVNQLETRLSETEQLLAKSHLLADLQSSESQRRAVPLPIEPLRASQPVYASPSSQSPPNSSKDNITNHSLYVKAILPKHAKSHHGFDLGDFEGDARHWHEVRMNLEDTVECLVDTVAKVLDVEEERVMIWLIDKRRNGALRPGRLCLDNRESLKQLREYQYDFGWSELRIFVEVENTRSTLPGTFKVNEAVTLFLKIYDAKTSSFVYCGSILIPDPDIKISEAIPILRDVANMFSGYEVLLSKVFYASVLCLYLTNKAGSRTRPY</sequence>
<organism evidence="4 5">
    <name type="scientific">Rhizoclosmatium globosum</name>
    <dbReference type="NCBI Taxonomy" id="329046"/>
    <lineage>
        <taxon>Eukaryota</taxon>
        <taxon>Fungi</taxon>
        <taxon>Fungi incertae sedis</taxon>
        <taxon>Chytridiomycota</taxon>
        <taxon>Chytridiomycota incertae sedis</taxon>
        <taxon>Chytridiomycetes</taxon>
        <taxon>Chytridiales</taxon>
        <taxon>Chytriomycetaceae</taxon>
        <taxon>Rhizoclosmatium</taxon>
    </lineage>
</organism>
<evidence type="ECO:0000256" key="2">
    <source>
        <dbReference type="SAM" id="MobiDB-lite"/>
    </source>
</evidence>
<dbReference type="Pfam" id="PF12436">
    <property type="entry name" value="USP7_ICP0_bdg"/>
    <property type="match status" value="1"/>
</dbReference>
<feature type="region of interest" description="Disordered" evidence="2">
    <location>
        <begin position="100"/>
        <end position="119"/>
    </location>
</feature>
<feature type="compositionally biased region" description="Low complexity" evidence="2">
    <location>
        <begin position="106"/>
        <end position="116"/>
    </location>
</feature>
<reference evidence="4 5" key="1">
    <citation type="submission" date="2016-07" db="EMBL/GenBank/DDBJ databases">
        <title>Pervasive Adenine N6-methylation of Active Genes in Fungi.</title>
        <authorList>
            <consortium name="DOE Joint Genome Institute"/>
            <person name="Mondo S.J."/>
            <person name="Dannebaum R.O."/>
            <person name="Kuo R.C."/>
            <person name="Labutti K."/>
            <person name="Haridas S."/>
            <person name="Kuo A."/>
            <person name="Salamov A."/>
            <person name="Ahrendt S.R."/>
            <person name="Lipzen A."/>
            <person name="Sullivan W."/>
            <person name="Andreopoulos W.B."/>
            <person name="Clum A."/>
            <person name="Lindquist E."/>
            <person name="Daum C."/>
            <person name="Ramamoorthy G.K."/>
            <person name="Gryganskyi A."/>
            <person name="Culley D."/>
            <person name="Magnuson J.K."/>
            <person name="James T.Y."/>
            <person name="O'Malley M.A."/>
            <person name="Stajich J.E."/>
            <person name="Spatafora J.W."/>
            <person name="Visel A."/>
            <person name="Grigoriev I.V."/>
        </authorList>
    </citation>
    <scope>NUCLEOTIDE SEQUENCE [LARGE SCALE GENOMIC DNA]</scope>
    <source>
        <strain evidence="4 5">JEL800</strain>
    </source>
</reference>
<protein>
    <recommendedName>
        <fullName evidence="3">Ubiquitin carboxyl-terminal hydrolase 7 ICP0-binding domain-containing protein</fullName>
    </recommendedName>
</protein>
<evidence type="ECO:0000259" key="3">
    <source>
        <dbReference type="Pfam" id="PF12436"/>
    </source>
</evidence>
<proteinExistence type="predicted"/>